<dbReference type="InterPro" id="IPR043060">
    <property type="entry name" value="VP35_IID_hlx"/>
</dbReference>
<dbReference type="GeneID" id="37784985"/>
<keyword evidence="19" id="KW-0175">Coiled coil</keyword>
<dbReference type="EMBL" id="MF319186">
    <property type="protein sequence ID" value="ASJ82202.1"/>
    <property type="molecule type" value="Viral_cRNA"/>
</dbReference>
<dbReference type="PROSITE" id="PS51735">
    <property type="entry name" value="VP35_IID"/>
    <property type="match status" value="1"/>
</dbReference>
<organism evidence="28 32">
    <name type="scientific">Bombali virus</name>
    <dbReference type="NCBI Taxonomy" id="2010960"/>
    <lineage>
        <taxon>Viruses</taxon>
        <taxon>Riboviria</taxon>
        <taxon>Orthornavirae</taxon>
        <taxon>Negarnaviricota</taxon>
        <taxon>Haploviricotina</taxon>
        <taxon>Monjiviricetes</taxon>
        <taxon>Mononegavirales</taxon>
        <taxon>Filoviridae</taxon>
        <taxon>Orthoebolavirus</taxon>
        <taxon>Orthoebolavirus bombaliense</taxon>
    </lineage>
</organism>
<evidence type="ECO:0000256" key="17">
    <source>
        <dbReference type="ARBA" id="ARBA00022953"/>
    </source>
</evidence>
<evidence type="ECO:0000256" key="18">
    <source>
        <dbReference type="ARBA" id="ARBA00022965"/>
    </source>
</evidence>
<dbReference type="Proteomes" id="UP000262815">
    <property type="component" value="Segment"/>
</dbReference>
<keyword evidence="11" id="KW-1090">Inhibition of host innate immune response by virus</keyword>
<evidence type="ECO:0000256" key="7">
    <source>
        <dbReference type="ARBA" id="ARBA00022482"/>
    </source>
</evidence>
<evidence type="ECO:0000256" key="15">
    <source>
        <dbReference type="ARBA" id="ARBA00022844"/>
    </source>
</evidence>
<dbReference type="Pfam" id="PF02097">
    <property type="entry name" value="Filo_VP35"/>
    <property type="match status" value="1"/>
</dbReference>
<dbReference type="FunFam" id="2.10.10.70:FF:000001">
    <property type="entry name" value="Polymerase cofactor VP35"/>
    <property type="match status" value="1"/>
</dbReference>
<keyword evidence="9" id="KW-0597">Phosphoprotein</keyword>
<evidence type="ECO:0000256" key="11">
    <source>
        <dbReference type="ARBA" id="ARBA00022632"/>
    </source>
</evidence>
<keyword evidence="15" id="KW-0946">Virion</keyword>
<protein>
    <recommendedName>
        <fullName evidence="4">Polymerase cofactor VP35</fullName>
    </recommendedName>
</protein>
<feature type="region of interest" description="Disordered" evidence="26">
    <location>
        <begin position="1"/>
        <end position="22"/>
    </location>
</feature>
<evidence type="ECO:0000256" key="12">
    <source>
        <dbReference type="ARBA" id="ARBA00022802"/>
    </source>
</evidence>
<feature type="cross-link" description="Glycyl lysine isopeptide (Lys-Gly) (interchain with G-Cter in ubiquitin)" evidence="24">
    <location>
        <position position="310"/>
    </location>
</feature>
<dbReference type="InterPro" id="IPR002953">
    <property type="entry name" value="Filo_VP35"/>
</dbReference>
<dbReference type="GO" id="GO:0039557">
    <property type="term" value="P:symbiont-mediated suppression of host cytoplasmic pattern recognition receptor signaling pathway via inhibition of IRF7 activity"/>
    <property type="evidence" value="ECO:0007669"/>
    <property type="project" value="UniProtKB-KW"/>
</dbReference>
<feature type="domain" description="VP35 IID" evidence="27">
    <location>
        <begin position="216"/>
        <end position="341"/>
    </location>
</feature>
<dbReference type="PIRSF" id="PIRSF018326">
    <property type="entry name" value="VP35_FiloV"/>
    <property type="match status" value="1"/>
</dbReference>
<evidence type="ECO:0000256" key="26">
    <source>
        <dbReference type="SAM" id="MobiDB-lite"/>
    </source>
</evidence>
<comment type="similarity">
    <text evidence="3 25">Belongs to the filoviridae polymerase cofactor VP35 family.</text>
</comment>
<dbReference type="GO" id="GO:0039723">
    <property type="term" value="P:symbiont-mediated suppression of host cytoplasmic pattern recognition receptor signaling pathway via inhibition of TBK1 activity"/>
    <property type="evidence" value="ECO:0007669"/>
    <property type="project" value="UniProtKB-KW"/>
</dbReference>
<evidence type="ECO:0000256" key="25">
    <source>
        <dbReference type="PROSITE-ProRule" id="PRU01071"/>
    </source>
</evidence>
<evidence type="ECO:0000256" key="20">
    <source>
        <dbReference type="ARBA" id="ARBA00023163"/>
    </source>
</evidence>
<dbReference type="GO" id="GO:0044423">
    <property type="term" value="C:virion component"/>
    <property type="evidence" value="ECO:0007669"/>
    <property type="project" value="UniProtKB-KW"/>
</dbReference>
<evidence type="ECO:0000313" key="31">
    <source>
        <dbReference type="EMBL" id="QOU08478.1"/>
    </source>
</evidence>
<dbReference type="EMBL" id="MF319185">
    <property type="protein sequence ID" value="ASJ82193.1"/>
    <property type="molecule type" value="Viral_cRNA"/>
</dbReference>
<keyword evidence="16" id="KW-0694">RNA-binding</keyword>
<dbReference type="InterPro" id="IPR043061">
    <property type="entry name" value="VP35_IID_b-sht"/>
</dbReference>
<dbReference type="PRINTS" id="PR01240">
    <property type="entry name" value="FILOVP35"/>
</dbReference>
<keyword evidence="6" id="KW-0941">Suppressor of RNA silencing</keyword>
<keyword evidence="5" id="KW-1224">Inhibition of host IKBKE by virus</keyword>
<evidence type="ECO:0000256" key="14">
    <source>
        <dbReference type="ARBA" id="ARBA00022843"/>
    </source>
</evidence>
<keyword evidence="23" id="KW-0899">Viral immunoevasion</keyword>
<evidence type="ECO:0000256" key="8">
    <source>
        <dbReference type="ARBA" id="ARBA00022499"/>
    </source>
</evidence>
<evidence type="ECO:0000256" key="1">
    <source>
        <dbReference type="ARBA" id="ARBA00004192"/>
    </source>
</evidence>
<proteinExistence type="inferred from homology"/>
<evidence type="ECO:0000256" key="21">
    <source>
        <dbReference type="ARBA" id="ARBA00023200"/>
    </source>
</evidence>
<keyword evidence="10" id="KW-0945">Host-virus interaction</keyword>
<evidence type="ECO:0000256" key="24">
    <source>
        <dbReference type="PIRSR" id="PIRSR018326-1"/>
    </source>
</evidence>
<keyword evidence="12" id="KW-1225">Inhibition of host TLR pathway by virus</keyword>
<evidence type="ECO:0000256" key="16">
    <source>
        <dbReference type="ARBA" id="ARBA00022884"/>
    </source>
</evidence>
<evidence type="ECO:0000256" key="3">
    <source>
        <dbReference type="ARBA" id="ARBA00005994"/>
    </source>
</evidence>
<keyword evidence="22" id="KW-0922">Interferon antiviral system evasion</keyword>
<comment type="subcellular location">
    <subcellularLocation>
        <location evidence="1">Host cytoplasm</location>
    </subcellularLocation>
    <subcellularLocation>
        <location evidence="2">Virion</location>
    </subcellularLocation>
</comment>
<reference evidence="28 32" key="1">
    <citation type="journal article" date="2018" name="Nat. Microbiol.">
        <title>The discovery of Bombali virus adds further support for bats as hosts of ebolaviruses.</title>
        <authorList>
            <person name="Goldstein T."/>
            <person name="Anthony S.J."/>
            <person name="Gbakima A."/>
            <person name="Bird B.H."/>
            <person name="Bangura J."/>
            <person name="Tremeau-Bravard A."/>
            <person name="Belaganahalli M.N."/>
            <person name="Wells H.L."/>
            <person name="Dhanota J.K."/>
            <person name="Liang E."/>
            <person name="Grodus M."/>
            <person name="Jangra R.K."/>
            <person name="DeJesus V.A."/>
            <person name="Lasso G."/>
            <person name="Smith B.R."/>
            <person name="Jambai A."/>
            <person name="Kamara B.O."/>
            <person name="Kamara S."/>
            <person name="Bangura W."/>
            <person name="Monagin C."/>
            <person name="Shapira S."/>
            <person name="Johnson C.K."/>
            <person name="Saylors K."/>
            <person name="Rubin E.M."/>
            <person name="Chandran K."/>
            <person name="Lipkin W.I."/>
            <person name="Mazet J.A.K."/>
        </authorList>
    </citation>
    <scope>NUCLEOTIDE SEQUENCE [LARGE SCALE GENOMIC DNA]</scope>
    <source>
        <strain evidence="29">Bombali virus/C.pumilus-wt/SLE/2016/Northern Province-PREDICT_SLAB000047</strain>
        <strain evidence="28">Bombali virus/M.condylurus-wt/SLE/2016/Northern Province-PREDICT_SLAB000156</strain>
    </source>
</reference>
<keyword evidence="13" id="KW-1093">Inhibition of host IRF7 by virus</keyword>
<evidence type="ECO:0000256" key="4">
    <source>
        <dbReference type="ARBA" id="ARBA00016248"/>
    </source>
</evidence>
<evidence type="ECO:0000256" key="22">
    <source>
        <dbReference type="ARBA" id="ARBA00023258"/>
    </source>
</evidence>
<name>A0A343EQE9_9MONO</name>
<dbReference type="EMBL" id="MK340750">
    <property type="protein sequence ID" value="QAT98504.1"/>
    <property type="molecule type" value="Viral_cRNA"/>
</dbReference>
<dbReference type="GO" id="GO:0039722">
    <property type="term" value="P:symbiont-mediated suppression of host toll-like receptor signaling pathway"/>
    <property type="evidence" value="ECO:0007669"/>
    <property type="project" value="UniProtKB-KW"/>
</dbReference>
<dbReference type="Gene3D" id="2.10.10.70">
    <property type="entry name" value="Filoviridae VP35, C-terminal inhibitory domain, beta-sheet subdomain"/>
    <property type="match status" value="1"/>
</dbReference>
<evidence type="ECO:0000256" key="13">
    <source>
        <dbReference type="ARBA" id="ARBA00022811"/>
    </source>
</evidence>
<reference evidence="30" key="2">
    <citation type="journal article" date="2019" name="Emerg. Infect. Dis.">
        <title>Bombali Virus in Mops condylurus Bat, Kenya.</title>
        <authorList>
            <person name="Forbes K.M."/>
            <person name="Webala P.W."/>
            <person name="Jaaskelainen A.J."/>
            <person name="Abdurahman S."/>
            <person name="Ogola J."/>
            <person name="Masika M.M."/>
            <person name="Kivisto I."/>
            <person name="Alburkat H."/>
            <person name="Plyusnin I."/>
            <person name="Levanov L."/>
            <person name="Korhonen E.M."/>
            <person name="Huhtamo E."/>
            <person name="Mwaengo D."/>
            <person name="Smura T."/>
            <person name="Mirazimi A."/>
            <person name="Anzala O."/>
            <person name="Vapalahti O."/>
            <person name="Sironen T."/>
        </authorList>
    </citation>
    <scope>NUCLEOTIDE SEQUENCE</scope>
    <source>
        <strain evidence="30">B241</strain>
        <strain evidence="31">X030</strain>
    </source>
</reference>
<gene>
    <name evidence="28" type="primary">VP35</name>
</gene>
<keyword evidence="18" id="KW-1223">Inhibition of host TBK1 by virus</keyword>
<evidence type="ECO:0000313" key="28">
    <source>
        <dbReference type="EMBL" id="ASJ82193.1"/>
    </source>
</evidence>
<keyword evidence="21" id="KW-1035">Host cytoplasm</keyword>
<dbReference type="RefSeq" id="YP_009513275.1">
    <property type="nucleotide sequence ID" value="NC_039345.1"/>
</dbReference>
<keyword evidence="7" id="KW-1113">Inhibition of host RLR pathway by virus</keyword>
<evidence type="ECO:0000256" key="10">
    <source>
        <dbReference type="ARBA" id="ARBA00022581"/>
    </source>
</evidence>
<evidence type="ECO:0000259" key="27">
    <source>
        <dbReference type="PROSITE" id="PS51735"/>
    </source>
</evidence>
<dbReference type="Gene3D" id="1.10.8.950">
    <property type="entry name" value="Filoviridae VP35, C-terminal inhibitory domain, helical subdomain"/>
    <property type="match status" value="1"/>
</dbReference>
<dbReference type="SMR" id="A0A343EQE9"/>
<evidence type="ECO:0000313" key="29">
    <source>
        <dbReference type="EMBL" id="ASJ82202.1"/>
    </source>
</evidence>
<evidence type="ECO:0000256" key="19">
    <source>
        <dbReference type="ARBA" id="ARBA00023054"/>
    </source>
</evidence>
<evidence type="ECO:0000313" key="30">
    <source>
        <dbReference type="EMBL" id="QAT98504.1"/>
    </source>
</evidence>
<dbReference type="CDD" id="cd21030">
    <property type="entry name" value="V35-RBD_P-protein-C_like"/>
    <property type="match status" value="1"/>
</dbReference>
<keyword evidence="8" id="KW-1017">Isopeptide bond</keyword>
<reference evidence="31" key="3">
    <citation type="submission" date="2020-09" db="EMBL/GenBank/DDBJ databases">
        <authorList>
            <person name="Kant R."/>
            <person name="Sironen T."/>
            <person name="Kareinen L."/>
        </authorList>
    </citation>
    <scope>NUCLEOTIDE SEQUENCE</scope>
    <source>
        <strain evidence="31">X030</strain>
    </source>
</reference>
<dbReference type="FunFam" id="1.10.8.950:FF:000001">
    <property type="entry name" value="Polymerase cofactor VP35"/>
    <property type="match status" value="1"/>
</dbReference>
<evidence type="ECO:0000256" key="9">
    <source>
        <dbReference type="ARBA" id="ARBA00022553"/>
    </source>
</evidence>
<dbReference type="EMBL" id="MW056492">
    <property type="protein sequence ID" value="QOU08478.1"/>
    <property type="molecule type" value="Viral_cRNA"/>
</dbReference>
<keyword evidence="20" id="KW-0804">Transcription</keyword>
<dbReference type="GO" id="GO:0030430">
    <property type="term" value="C:host cell cytoplasm"/>
    <property type="evidence" value="ECO:0007669"/>
    <property type="project" value="UniProtKB-SubCell"/>
</dbReference>
<dbReference type="GO" id="GO:0003723">
    <property type="term" value="F:RNA binding"/>
    <property type="evidence" value="ECO:0007669"/>
    <property type="project" value="UniProtKB-KW"/>
</dbReference>
<evidence type="ECO:0000256" key="6">
    <source>
        <dbReference type="ARBA" id="ARBA00022463"/>
    </source>
</evidence>
<accession>A0A343EQE9</accession>
<keyword evidence="14" id="KW-0832">Ubl conjugation</keyword>
<dbReference type="InterPro" id="IPR031163">
    <property type="entry name" value="VP35_IID"/>
</dbReference>
<keyword evidence="32" id="KW-1185">Reference proteome</keyword>
<feature type="compositionally biased region" description="Polar residues" evidence="26">
    <location>
        <begin position="1"/>
        <end position="17"/>
    </location>
</feature>
<evidence type="ECO:0000256" key="5">
    <source>
        <dbReference type="ARBA" id="ARBA00022437"/>
    </source>
</evidence>
<evidence type="ECO:0000256" key="2">
    <source>
        <dbReference type="ARBA" id="ARBA00004328"/>
    </source>
</evidence>
<sequence>MNSQRIKVINASSTQPKIQPKHGPDLSGWISEQLMTGKIPVNDIFYDTDSISSYTGIPPLAVKTQKPKRVDNDTQTDPVCQHSFDEVVQTLTSLTTVVQQQALATESLEQRISSLESNFKPVLDMAKTIASLQRACSEMVAKYDLLVMTTGRATATAAATEAYWKEHGQPPPGPSLYEEDAIRHKIETMQDVVPQAVQEAFKNLESTTSLTEENFGKPYISAKDLRDIMYDNLPGFGTAFHQLVQVICKIGKDNGLLDTIHAEFQASLADGDSPQCALIQITKRVPAFQEIPPPTIHIRSRGDIPRACQKSLRPVPPSPKIDRGWVCIFQLQDGKTLGLKI</sequence>
<keyword evidence="17" id="KW-0693">Viral RNA replication</keyword>
<evidence type="ECO:0000313" key="32">
    <source>
        <dbReference type="Proteomes" id="UP000262815"/>
    </source>
</evidence>
<evidence type="ECO:0000256" key="23">
    <source>
        <dbReference type="ARBA" id="ARBA00023280"/>
    </source>
</evidence>
<dbReference type="GO" id="GO:0039724">
    <property type="term" value="P:symbiont-mediated suppression of host cytoplasmic pattern recognition receptor signaling pathway via inhibition of IKBKE activity"/>
    <property type="evidence" value="ECO:0007669"/>
    <property type="project" value="UniProtKB-KW"/>
</dbReference>
<dbReference type="KEGG" id="vg:37784985"/>